<dbReference type="OMA" id="LYEFAMG"/>
<dbReference type="KEGG" id="taes:123129551"/>
<dbReference type="PANTHER" id="PTHR47003:SF3">
    <property type="entry name" value="SMALL RIBOSOMAL SUBUNIT PROTEIN MS81 (RPPR8)"/>
    <property type="match status" value="1"/>
</dbReference>
<dbReference type="EnsemblPlants" id="TraesCS6A02G162500.1">
    <property type="protein sequence ID" value="TraesCS6A02G162500.1.cds1"/>
    <property type="gene ID" value="TraesCS6A02G162500"/>
</dbReference>
<dbReference type="GO" id="GO:0003729">
    <property type="term" value="F:mRNA binding"/>
    <property type="evidence" value="ECO:0000318"/>
    <property type="project" value="GO_Central"/>
</dbReference>
<evidence type="ECO:0000256" key="2">
    <source>
        <dbReference type="ARBA" id="ARBA00022946"/>
    </source>
</evidence>
<dbReference type="Gramene" id="TraesCAD_scaffold_039079_01G000100.1">
    <property type="protein sequence ID" value="TraesCAD_scaffold_039079_01G000100.1"/>
    <property type="gene ID" value="TraesCAD_scaffold_039079_01G000100"/>
</dbReference>
<dbReference type="GO" id="GO:0008380">
    <property type="term" value="P:RNA splicing"/>
    <property type="evidence" value="ECO:0007669"/>
    <property type="project" value="InterPro"/>
</dbReference>
<dbReference type="Gene3D" id="1.25.40.10">
    <property type="entry name" value="Tetratricopeptide repeat domain"/>
    <property type="match status" value="3"/>
</dbReference>
<dbReference type="Gramene" id="TraesROB_scaffold_041295_01G000200.1">
    <property type="protein sequence ID" value="TraesROB_scaffold_041295_01G000200.1"/>
    <property type="gene ID" value="TraesROB_scaffold_041295_01G000200"/>
</dbReference>
<keyword evidence="2" id="KW-0809">Transit peptide</keyword>
<evidence type="ECO:0000256" key="3">
    <source>
        <dbReference type="PROSITE-ProRule" id="PRU00708"/>
    </source>
</evidence>
<organism evidence="4">
    <name type="scientific">Triticum aestivum</name>
    <name type="common">Wheat</name>
    <dbReference type="NCBI Taxonomy" id="4565"/>
    <lineage>
        <taxon>Eukaryota</taxon>
        <taxon>Viridiplantae</taxon>
        <taxon>Streptophyta</taxon>
        <taxon>Embryophyta</taxon>
        <taxon>Tracheophyta</taxon>
        <taxon>Spermatophyta</taxon>
        <taxon>Magnoliopsida</taxon>
        <taxon>Liliopsida</taxon>
        <taxon>Poales</taxon>
        <taxon>Poaceae</taxon>
        <taxon>BOP clade</taxon>
        <taxon>Pooideae</taxon>
        <taxon>Triticodae</taxon>
        <taxon>Triticeae</taxon>
        <taxon>Triticinae</taxon>
        <taxon>Triticum</taxon>
    </lineage>
</organism>
<dbReference type="PANTHER" id="PTHR47003">
    <property type="entry name" value="OS01G0970900 PROTEIN"/>
    <property type="match status" value="1"/>
</dbReference>
<dbReference type="PaxDb" id="4565-Traes_6AS_B0C8CD0E5.2"/>
<sequence length="647" mass="71542">MTKTKFSAKPIELLLHHSKCPNSNRANPSRLNPHFQFQRSSSCAAAATTTTTMLRTVLNSGGGRLCRLPSLLPHHRLMSGSSVAAIFFQPSLPADPATAIQSAGIDLSHPNTIPALLVHPDLASNYPAASRFFSWAASHDAAVLNSKCFNSMLQLAAANSDAAHFWSLVSSMRSRGYGISKTTLQAATESFRSNGMSKDADMIQKAFSAHSRNAAVAEACKILRSDADELSKLDKLNQLGVEVSDEMVALVVEKIGQFPRQAMVFFNWVEQSAGAGINWGKVYNAMAKIIGREDSIEEFREVLRKMSSKEVGLDKEVYVILIDRFLKRKMFEDAVDLFRFAMGGTEKPSAQDFVFLLKKLVVRDDMDLKLVMRVVRIYQKAGNEVKSSVFDAVIKSLRSVERLGESGRVLKAMEHGGFAPDSTVHGKAVLAMCDAGNLETAHKHLARVEKSGHKLDPPVWSALVQKYSLGDDVDMAVSCFPEMLERRSGNQVGSALEVLVYGLCRKKEAKEAFKVLKDLVLEKDVVPWQSTYKYLIHKLIRQGHLKEAFDVLGLMKSNGFPPYINPFITHILKSGTVDDALGLLNAMSSEEFPSRTVYMRLFQGLFKEGRHEIARQLLSVSPGSVQNHADVLDLFYKMKIEEPTAAL</sequence>
<reference evidence="4" key="1">
    <citation type="submission" date="2018-08" db="EMBL/GenBank/DDBJ databases">
        <authorList>
            <person name="Rossello M."/>
        </authorList>
    </citation>
    <scope>NUCLEOTIDE SEQUENCE [LARGE SCALE GENOMIC DNA]</scope>
    <source>
        <strain evidence="4">cv. Chinese Spring</strain>
    </source>
</reference>
<dbReference type="InterPro" id="IPR011990">
    <property type="entry name" value="TPR-like_helical_dom_sf"/>
</dbReference>
<name>A0A3B6NNJ0_WHEAT</name>
<dbReference type="OrthoDB" id="777957at2759"/>
<dbReference type="AlphaFoldDB" id="A0A3B6NNJ0"/>
<proteinExistence type="predicted"/>
<dbReference type="NCBIfam" id="TIGR00756">
    <property type="entry name" value="PPR"/>
    <property type="match status" value="1"/>
</dbReference>
<dbReference type="RefSeq" id="XP_044405606.1">
    <property type="nucleotide sequence ID" value="XM_044549671.1"/>
</dbReference>
<keyword evidence="5" id="KW-1185">Reference proteome</keyword>
<dbReference type="Pfam" id="PF01535">
    <property type="entry name" value="PPR"/>
    <property type="match status" value="3"/>
</dbReference>
<reference evidence="4" key="2">
    <citation type="submission" date="2018-10" db="UniProtKB">
        <authorList>
            <consortium name="EnsemblPlants"/>
        </authorList>
    </citation>
    <scope>IDENTIFICATION</scope>
</reference>
<dbReference type="InterPro" id="IPR044578">
    <property type="entry name" value="BIR6-like"/>
</dbReference>
<dbReference type="Gramene" id="TraesCS6A02G162500.1">
    <property type="protein sequence ID" value="TraesCS6A02G162500.1.cds1"/>
    <property type="gene ID" value="TraesCS6A02G162500"/>
</dbReference>
<dbReference type="SMR" id="A0A3B6NNJ0"/>
<gene>
    <name evidence="4" type="primary">LOC123129551</name>
</gene>
<dbReference type="InterPro" id="IPR002885">
    <property type="entry name" value="PPR_rpt"/>
</dbReference>
<feature type="repeat" description="PPR" evidence="3">
    <location>
        <begin position="528"/>
        <end position="562"/>
    </location>
</feature>
<dbReference type="STRING" id="4565.A0A3B6NNJ0"/>
<evidence type="ECO:0000256" key="1">
    <source>
        <dbReference type="ARBA" id="ARBA00022737"/>
    </source>
</evidence>
<evidence type="ECO:0000313" key="5">
    <source>
        <dbReference type="Proteomes" id="UP000019116"/>
    </source>
</evidence>
<dbReference type="PROSITE" id="PS51375">
    <property type="entry name" value="PPR"/>
    <property type="match status" value="1"/>
</dbReference>
<protein>
    <recommendedName>
        <fullName evidence="6">Pentacotripeptide-repeat region of PRORP domain-containing protein</fullName>
    </recommendedName>
</protein>
<dbReference type="Gramene" id="TraesCS6A03G0394400.1">
    <property type="protein sequence ID" value="TraesCS6A03G0394400.1.CDS1"/>
    <property type="gene ID" value="TraesCS6A03G0394400"/>
</dbReference>
<accession>A0A3B6NNJ0</accession>
<evidence type="ECO:0000313" key="4">
    <source>
        <dbReference type="EnsemblPlants" id="TraesCS6A02G162500.1.cds1"/>
    </source>
</evidence>
<dbReference type="Proteomes" id="UP000019116">
    <property type="component" value="Chromosome 6A"/>
</dbReference>
<dbReference type="Gramene" id="TraesCLE_scaffold_017189_01G000200.1">
    <property type="protein sequence ID" value="TraesCLE_scaffold_017189_01G000200.1"/>
    <property type="gene ID" value="TraesCLE_scaffold_017189_01G000200"/>
</dbReference>
<evidence type="ECO:0008006" key="6">
    <source>
        <dbReference type="Google" id="ProtNLM"/>
    </source>
</evidence>
<dbReference type="GeneID" id="123129551"/>
<keyword evidence="1" id="KW-0677">Repeat</keyword>